<reference evidence="1" key="2">
    <citation type="submission" date="2024-07" db="EMBL/GenBank/DDBJ databases">
        <title>Streptomyces haneummycinica sp. nov., a new antibiotic-producing actinobacterium isolated from marine sediment.</title>
        <authorList>
            <person name="Uemura M."/>
            <person name="Hamada M."/>
            <person name="Hirano S."/>
            <person name="Kobayashi K."/>
            <person name="Ohshiro T."/>
            <person name="Kobayashi T."/>
            <person name="Terahara T."/>
        </authorList>
    </citation>
    <scope>NUCLEOTIDE SEQUENCE</scope>
    <source>
        <strain evidence="1">KM77-8</strain>
        <plasmid evidence="1">pKM77-8_1</plasmid>
    </source>
</reference>
<protein>
    <submittedName>
        <fullName evidence="1">Uncharacterized protein</fullName>
    </submittedName>
</protein>
<dbReference type="AlphaFoldDB" id="A0AAT9I087"/>
<proteinExistence type="predicted"/>
<evidence type="ECO:0000313" key="1">
    <source>
        <dbReference type="EMBL" id="BFO23055.1"/>
    </source>
</evidence>
<reference evidence="1" key="1">
    <citation type="submission" date="2024-06" db="EMBL/GenBank/DDBJ databases">
        <authorList>
            <consortium name="consrtm"/>
            <person name="Uemura M."/>
            <person name="Terahara T."/>
        </authorList>
    </citation>
    <scope>NUCLEOTIDE SEQUENCE</scope>
    <source>
        <strain evidence="1">KM77-8</strain>
        <plasmid evidence="1">pKM77-8_1</plasmid>
    </source>
</reference>
<sequence length="49" mass="5318">MRHRTLPLILGTVTGYGTDPFTGDRLAMVVWPGMGKPAGYKADEIVQEA</sequence>
<accession>A0AAT9I087</accession>
<geneLocation type="plasmid" evidence="1">
    <name>pKM77-8_1</name>
</geneLocation>
<gene>
    <name evidence="1" type="ORF">SHKM778_94430</name>
</gene>
<keyword evidence="1" id="KW-0614">Plasmid</keyword>
<name>A0AAT9I087_9ACTN</name>
<dbReference type="EMBL" id="AP035769">
    <property type="protein sequence ID" value="BFO23055.1"/>
    <property type="molecule type" value="Genomic_DNA"/>
</dbReference>
<organism evidence="1">
    <name type="scientific">Streptomyces haneummycinicus</name>
    <dbReference type="NCBI Taxonomy" id="3074435"/>
    <lineage>
        <taxon>Bacteria</taxon>
        <taxon>Bacillati</taxon>
        <taxon>Actinomycetota</taxon>
        <taxon>Actinomycetes</taxon>
        <taxon>Kitasatosporales</taxon>
        <taxon>Streptomycetaceae</taxon>
        <taxon>Streptomyces</taxon>
    </lineage>
</organism>